<dbReference type="GO" id="GO:0004177">
    <property type="term" value="F:aminopeptidase activity"/>
    <property type="evidence" value="ECO:0007669"/>
    <property type="project" value="UniProtKB-KW"/>
</dbReference>
<comment type="caution">
    <text evidence="12">The sequence shown here is derived from an EMBL/GenBank/DDBJ whole genome shotgun (WGS) entry which is preliminary data.</text>
</comment>
<dbReference type="Pfam" id="PF02129">
    <property type="entry name" value="Peptidase_S15"/>
    <property type="match status" value="1"/>
</dbReference>
<dbReference type="OrthoDB" id="319764at2"/>
<evidence type="ECO:0000256" key="9">
    <source>
        <dbReference type="HAMAP-Rule" id="MF_00698"/>
    </source>
</evidence>
<feature type="active site" description="Charge relay system" evidence="9">
    <location>
        <position position="491"/>
    </location>
</feature>
<evidence type="ECO:0000256" key="2">
    <source>
        <dbReference type="ARBA" id="ARBA00003997"/>
    </source>
</evidence>
<dbReference type="PRINTS" id="PR00923">
    <property type="entry name" value="LACTOPTASE"/>
</dbReference>
<evidence type="ECO:0000313" key="13">
    <source>
        <dbReference type="Proteomes" id="UP000051790"/>
    </source>
</evidence>
<evidence type="ECO:0000256" key="1">
    <source>
        <dbReference type="ARBA" id="ARBA00000123"/>
    </source>
</evidence>
<dbReference type="InterPro" id="IPR008979">
    <property type="entry name" value="Galactose-bd-like_sf"/>
</dbReference>
<dbReference type="InterPro" id="IPR013736">
    <property type="entry name" value="Xaa-Pro_dipept_C"/>
</dbReference>
<keyword evidence="5 9" id="KW-0031">Aminopeptidase</keyword>
<comment type="subcellular location">
    <subcellularLocation>
        <location evidence="9">Cytoplasm</location>
    </subcellularLocation>
</comment>
<reference evidence="12 13" key="1">
    <citation type="journal article" date="2015" name="Genome Announc.">
        <title>Expanding the biotechnology potential of lactobacilli through comparative genomics of 213 strains and associated genera.</title>
        <authorList>
            <person name="Sun Z."/>
            <person name="Harris H.M."/>
            <person name="McCann A."/>
            <person name="Guo C."/>
            <person name="Argimon S."/>
            <person name="Zhang W."/>
            <person name="Yang X."/>
            <person name="Jeffery I.B."/>
            <person name="Cooney J.C."/>
            <person name="Kagawa T.F."/>
            <person name="Liu W."/>
            <person name="Song Y."/>
            <person name="Salvetti E."/>
            <person name="Wrobel A."/>
            <person name="Rasinkangas P."/>
            <person name="Parkhill J."/>
            <person name="Rea M.C."/>
            <person name="O'Sullivan O."/>
            <person name="Ritari J."/>
            <person name="Douillard F.P."/>
            <person name="Paul Ross R."/>
            <person name="Yang R."/>
            <person name="Briner A.E."/>
            <person name="Felis G.E."/>
            <person name="de Vos W.M."/>
            <person name="Barrangou R."/>
            <person name="Klaenhammer T.R."/>
            <person name="Caufield P.W."/>
            <person name="Cui Y."/>
            <person name="Zhang H."/>
            <person name="O'Toole P.W."/>
        </authorList>
    </citation>
    <scope>NUCLEOTIDE SEQUENCE [LARGE SCALE GENOMIC DNA]</scope>
    <source>
        <strain evidence="12 13">DSM 13343</strain>
    </source>
</reference>
<dbReference type="EMBL" id="AZEU01000018">
    <property type="protein sequence ID" value="KRL53221.1"/>
    <property type="molecule type" value="Genomic_DNA"/>
</dbReference>
<evidence type="ECO:0000256" key="8">
    <source>
        <dbReference type="ARBA" id="ARBA00022825"/>
    </source>
</evidence>
<comment type="similarity">
    <text evidence="3 9">Belongs to the peptidase S15 family.</text>
</comment>
<feature type="domain" description="X-Prolyl dipeptidyl aminopeptidase PepX N-terminal" evidence="11">
    <location>
        <begin position="1"/>
        <end position="154"/>
    </location>
</feature>
<name>A0A0R1RGA1_9LACO</name>
<evidence type="ECO:0000256" key="5">
    <source>
        <dbReference type="ARBA" id="ARBA00022438"/>
    </source>
</evidence>
<organism evidence="12 13">
    <name type="scientific">Lacticaseibacillus manihotivorans DSM 13343 = JCM 12514</name>
    <dbReference type="NCBI Taxonomy" id="1423769"/>
    <lineage>
        <taxon>Bacteria</taxon>
        <taxon>Bacillati</taxon>
        <taxon>Bacillota</taxon>
        <taxon>Bacilli</taxon>
        <taxon>Lactobacillales</taxon>
        <taxon>Lactobacillaceae</taxon>
        <taxon>Lacticaseibacillus</taxon>
    </lineage>
</organism>
<dbReference type="NCBIfam" id="NF003781">
    <property type="entry name" value="PRK05371.1-2"/>
    <property type="match status" value="1"/>
</dbReference>
<dbReference type="EC" id="3.4.14.11" evidence="9"/>
<dbReference type="SMART" id="SM00940">
    <property type="entry name" value="PepX_N"/>
    <property type="match status" value="1"/>
</dbReference>
<dbReference type="InterPro" id="IPR036313">
    <property type="entry name" value="PepX_N_dom_sf"/>
</dbReference>
<evidence type="ECO:0000256" key="7">
    <source>
        <dbReference type="ARBA" id="ARBA00022801"/>
    </source>
</evidence>
<dbReference type="PATRIC" id="fig|1423769.4.peg.1425"/>
<dbReference type="SMART" id="SM00939">
    <property type="entry name" value="PepX_C"/>
    <property type="match status" value="1"/>
</dbReference>
<evidence type="ECO:0000256" key="4">
    <source>
        <dbReference type="ARBA" id="ARBA00011738"/>
    </source>
</evidence>
<comment type="function">
    <text evidence="2 9">Removes N-terminal dipeptides sequentially from polypeptides having unsubstituted N-termini provided that the penultimate residue is proline.</text>
</comment>
<dbReference type="Gene3D" id="3.40.50.1820">
    <property type="entry name" value="alpha/beta hydrolase"/>
    <property type="match status" value="1"/>
</dbReference>
<comment type="catalytic activity">
    <reaction evidence="1 9">
        <text>Hydrolyzes Xaa-Pro-|- bonds to release unblocked, N-terminal dipeptides from substrates including Ala-Pro-|-p-nitroanilide and (sequentially) Tyr-Pro-|-Phe-Pro-|-Gly-Pro-|-Ile.</text>
        <dbReference type="EC" id="3.4.14.11"/>
    </reaction>
</comment>
<dbReference type="GO" id="GO:0006508">
    <property type="term" value="P:proteolysis"/>
    <property type="evidence" value="ECO:0007669"/>
    <property type="project" value="UniProtKB-KW"/>
</dbReference>
<dbReference type="Gene3D" id="2.60.120.260">
    <property type="entry name" value="Galactose-binding domain-like"/>
    <property type="match status" value="1"/>
</dbReference>
<dbReference type="SUPFAM" id="SSF81761">
    <property type="entry name" value="X-Prolyl dipeptidyl aminopeptidase PepX, N-terminal domain"/>
    <property type="match status" value="1"/>
</dbReference>
<dbReference type="AlphaFoldDB" id="A0A0R1RGA1"/>
<dbReference type="Pfam" id="PF09168">
    <property type="entry name" value="PepX_N"/>
    <property type="match status" value="1"/>
</dbReference>
<dbReference type="InterPro" id="IPR008252">
    <property type="entry name" value="Pept_S15_Xpro"/>
</dbReference>
<dbReference type="InterPro" id="IPR029058">
    <property type="entry name" value="AB_hydrolase_fold"/>
</dbReference>
<dbReference type="Pfam" id="PF08530">
    <property type="entry name" value="PepX_C"/>
    <property type="match status" value="1"/>
</dbReference>
<dbReference type="GO" id="GO:0008239">
    <property type="term" value="F:dipeptidyl-peptidase activity"/>
    <property type="evidence" value="ECO:0007669"/>
    <property type="project" value="UniProtKB-UniRule"/>
</dbReference>
<dbReference type="InterPro" id="IPR000383">
    <property type="entry name" value="Xaa-Pro-like_dom"/>
</dbReference>
<keyword evidence="13" id="KW-1185">Reference proteome</keyword>
<keyword evidence="9" id="KW-0963">Cytoplasm</keyword>
<dbReference type="SUPFAM" id="SSF53474">
    <property type="entry name" value="alpha/beta-Hydrolases"/>
    <property type="match status" value="1"/>
</dbReference>
<dbReference type="GO" id="GO:0005737">
    <property type="term" value="C:cytoplasm"/>
    <property type="evidence" value="ECO:0007669"/>
    <property type="project" value="UniProtKB-SubCell"/>
</dbReference>
<gene>
    <name evidence="9" type="primary">pepX</name>
    <name evidence="12" type="ORF">FD01_GL001325</name>
</gene>
<evidence type="ECO:0000256" key="6">
    <source>
        <dbReference type="ARBA" id="ARBA00022670"/>
    </source>
</evidence>
<evidence type="ECO:0000313" key="12">
    <source>
        <dbReference type="EMBL" id="KRL53221.1"/>
    </source>
</evidence>
<dbReference type="Proteomes" id="UP000051790">
    <property type="component" value="Unassembled WGS sequence"/>
</dbReference>
<feature type="active site" description="Charge relay system" evidence="9">
    <location>
        <position position="522"/>
    </location>
</feature>
<feature type="active site" description="Charge relay system" evidence="9">
    <location>
        <position position="371"/>
    </location>
</feature>
<dbReference type="InterPro" id="IPR015251">
    <property type="entry name" value="PepX_N_dom"/>
</dbReference>
<evidence type="ECO:0000259" key="10">
    <source>
        <dbReference type="SMART" id="SM00939"/>
    </source>
</evidence>
<sequence>MKLNQFGRLTPNTATQLKELDLIGFDADPDLPFAQSLAKNYRLLFPEALNATQQAQALKAVAVDDHQTLATWLDTEPTSMTRTQFYAVALQLLGFHPEFKNLAKSIAQMQNAQLPTVDADLATTTTFLEALYLLLNTRTPKLVTYLDDLANRGFFEDFQADKQTPQYLFFNGKSQAVFDPRQLIREVVWVESDLDTDEDGQRDLLETTIFRPKATDLGTKMPALFTANPYFHGTNDEQVEAATHIPEPNLVVKTQSHTKADVTYHEPEPLDLPRAQASGETQTATSYASENGIYSLNDYFLSRGFATVYSAGVGTQGSDGLRSVGGPSETASAVAVIEWLNGSRRAFTDRTRTTTIKAWWCNHKIAMTGKSYLGTLAIAAATSGVEGLKTVISEAAISSWYDYYRENGLVVAPGGFQGEDADVLAVDTFSRLKQAGDMLGIQAKWEASLHAISSAQDRTTGDYNAWWDARNYRNHLNDIRCDIVSVHGLNDTNVKPANVIRLFNGLKNLPIQKKLFLHQGQHVYLNNVQSLDFTDQMNLWLTNKLLDVDNGANDTIPNVQVQDNVEPQTWHQYAAFGPSQTRTLNLASDWTSERSSFADNATATFKSEHDTSASFEQAIIQPTSAYADSRLWLTQVPLDHDLILDGTPEISLKLWIDAPTAILSVRLIDLGEAQRFGETASIVARDGYQLGYDFKTQDIVEFAPAKATAAKLISYGHVNVQNPVNAYEIQTVTPGEPFNVHFALQPTHYVLPAGRQLALIIHGADMAQTIRPTAVVNYHLDFANSFLKLPLR</sequence>
<proteinExistence type="inferred from homology"/>
<keyword evidence="8 9" id="KW-0720">Serine protease</keyword>
<dbReference type="RefSeq" id="WP_056962315.1">
    <property type="nucleotide sequence ID" value="NZ_AZEU01000018.1"/>
</dbReference>
<accession>A0A0R1RGA1</accession>
<dbReference type="HAMAP" id="MF_00698">
    <property type="entry name" value="Aminopeptidase_S15"/>
    <property type="match status" value="1"/>
</dbReference>
<dbReference type="Gene3D" id="1.10.246.70">
    <property type="match status" value="1"/>
</dbReference>
<dbReference type="GO" id="GO:0008236">
    <property type="term" value="F:serine-type peptidase activity"/>
    <property type="evidence" value="ECO:0007669"/>
    <property type="project" value="UniProtKB-KW"/>
</dbReference>
<dbReference type="SUPFAM" id="SSF49785">
    <property type="entry name" value="Galactose-binding domain-like"/>
    <property type="match status" value="1"/>
</dbReference>
<evidence type="ECO:0000256" key="3">
    <source>
        <dbReference type="ARBA" id="ARBA00010819"/>
    </source>
</evidence>
<comment type="subunit">
    <text evidence="4 9">Homodimer.</text>
</comment>
<evidence type="ECO:0000259" key="11">
    <source>
        <dbReference type="SMART" id="SM00940"/>
    </source>
</evidence>
<feature type="domain" description="Xaa-Pro dipeptidyl-peptidase C-terminal" evidence="10">
    <location>
        <begin position="538"/>
        <end position="788"/>
    </location>
</feature>
<protein>
    <recommendedName>
        <fullName evidence="9">Xaa-Pro dipeptidyl-peptidase</fullName>
        <ecNumber evidence="9">3.4.14.11</ecNumber>
    </recommendedName>
    <alternativeName>
        <fullName evidence="9">X-Pro dipeptidyl-peptidase</fullName>
    </alternativeName>
    <alternativeName>
        <fullName evidence="9">X-prolyl-dipeptidyl aminopeptidase</fullName>
        <shortName evidence="9">X-PDAP</shortName>
    </alternativeName>
</protein>
<keyword evidence="6 9" id="KW-0645">Protease</keyword>
<keyword evidence="7 9" id="KW-0378">Hydrolase</keyword>